<feature type="compositionally biased region" description="Polar residues" evidence="1">
    <location>
        <begin position="521"/>
        <end position="535"/>
    </location>
</feature>
<feature type="compositionally biased region" description="Low complexity" evidence="1">
    <location>
        <begin position="571"/>
        <end position="587"/>
    </location>
</feature>
<keyword evidence="2" id="KW-0472">Membrane</keyword>
<feature type="transmembrane region" description="Helical" evidence="2">
    <location>
        <begin position="336"/>
        <end position="354"/>
    </location>
</feature>
<dbReference type="AlphaFoldDB" id="A0A838AFA3"/>
<feature type="compositionally biased region" description="Low complexity" evidence="1">
    <location>
        <begin position="619"/>
        <end position="640"/>
    </location>
</feature>
<sequence length="678" mass="72390">MTAIAVVALLVVCAGLLYRRGRRTRARPGRRSRAMMLVVTIVGVWSLTVTPVASAQDACEPPNPERPGSGMVGAIDPAERRGEDGSAYLDYSYAGMVWHVYETDCGPLSGITNPNSTIDTWTGNQLFNLGKNIVGMTNALHYTVMEGGLFAPLHDAIESGADIVYNNIYAQLFGLFALILAITLFRHIWRGDLPAVSKRVLFALGAMWLAASSFALLRFHDDIDRAIVQTTTNIQAGFVDESDDRIVREVLPTALHDEIVYNNWLRGTFGSPDAPQAEEYGMRLLDAQAFTWTEIRAGDDADQEVVDEKKEEYERIAEELGPATGYFTGEDGSRTGAGFLAFLQSLVYSLFQLFAKAAILLAQVMVRLLTLTAPLIGLAAMLHNDLLRKVARVAGAVTFNLVVLSVLAGVHALLLEAIFAAGPALSMVAQIAIAALVTILLFVVGKPGRRLWQMVDMSSRTVGGALPAPSRGLFSRFRRRQQEPTQQDHFWQNVRDDDQSGAGSGGGAANRRVRPEASGPTVATAQRTDGPSVQGRQGGAPASEHDRSSGGGAVAGNPSRLGYNPAGGIGSAQAQRQAARTPRAGTTSATHAEGLVVPSRVNQQRPASGTDTGPDRHAATAPPAARPAPARASAAGSPAPRSRRGGTEEVGGRPVHVLYRPSRGLEVQHSRDSDSVVR</sequence>
<feature type="compositionally biased region" description="Polar residues" evidence="1">
    <location>
        <begin position="600"/>
        <end position="611"/>
    </location>
</feature>
<feature type="transmembrane region" description="Helical" evidence="2">
    <location>
        <begin position="168"/>
        <end position="188"/>
    </location>
</feature>
<protein>
    <submittedName>
        <fullName evidence="3">Magnesium transporter</fullName>
    </submittedName>
</protein>
<feature type="region of interest" description="Disordered" evidence="1">
    <location>
        <begin position="56"/>
        <end position="76"/>
    </location>
</feature>
<proteinExistence type="predicted"/>
<dbReference type="EMBL" id="JACCKD010000009">
    <property type="protein sequence ID" value="MBA0127933.1"/>
    <property type="molecule type" value="Genomic_DNA"/>
</dbReference>
<keyword evidence="2" id="KW-0812">Transmembrane</keyword>
<reference evidence="3 4" key="1">
    <citation type="submission" date="2020-07" db="EMBL/GenBank/DDBJ databases">
        <title>Genome of Haloechinothrix sp.</title>
        <authorList>
            <person name="Tang S.-K."/>
            <person name="Yang L."/>
            <person name="Zhu W.-Y."/>
        </authorList>
    </citation>
    <scope>NUCLEOTIDE SEQUENCE [LARGE SCALE GENOMIC DNA]</scope>
    <source>
        <strain evidence="3 4">YIM 98757</strain>
    </source>
</reference>
<evidence type="ECO:0000313" key="3">
    <source>
        <dbReference type="EMBL" id="MBA0127933.1"/>
    </source>
</evidence>
<name>A0A838AFA3_9PSEU</name>
<dbReference type="Proteomes" id="UP000582974">
    <property type="component" value="Unassembled WGS sequence"/>
</dbReference>
<evidence type="ECO:0000256" key="2">
    <source>
        <dbReference type="SAM" id="Phobius"/>
    </source>
</evidence>
<evidence type="ECO:0000313" key="4">
    <source>
        <dbReference type="Proteomes" id="UP000582974"/>
    </source>
</evidence>
<gene>
    <name evidence="3" type="ORF">H0B56_20495</name>
</gene>
<feature type="compositionally biased region" description="Basic and acidic residues" evidence="1">
    <location>
        <begin position="666"/>
        <end position="678"/>
    </location>
</feature>
<keyword evidence="2" id="KW-1133">Transmembrane helix</keyword>
<feature type="transmembrane region" description="Helical" evidence="2">
    <location>
        <begin position="393"/>
        <end position="414"/>
    </location>
</feature>
<evidence type="ECO:0000256" key="1">
    <source>
        <dbReference type="SAM" id="MobiDB-lite"/>
    </source>
</evidence>
<feature type="transmembrane region" description="Helical" evidence="2">
    <location>
        <begin position="200"/>
        <end position="219"/>
    </location>
</feature>
<feature type="region of interest" description="Disordered" evidence="1">
    <location>
        <begin position="480"/>
        <end position="678"/>
    </location>
</feature>
<keyword evidence="4" id="KW-1185">Reference proteome</keyword>
<feature type="transmembrane region" description="Helical" evidence="2">
    <location>
        <begin position="360"/>
        <end position="381"/>
    </location>
</feature>
<feature type="transmembrane region" description="Helical" evidence="2">
    <location>
        <begin position="420"/>
        <end position="444"/>
    </location>
</feature>
<dbReference type="RefSeq" id="WP_180894751.1">
    <property type="nucleotide sequence ID" value="NZ_JACCKD010000009.1"/>
</dbReference>
<organism evidence="3 4">
    <name type="scientific">Haloechinothrix aidingensis</name>
    <dbReference type="NCBI Taxonomy" id="2752311"/>
    <lineage>
        <taxon>Bacteria</taxon>
        <taxon>Bacillati</taxon>
        <taxon>Actinomycetota</taxon>
        <taxon>Actinomycetes</taxon>
        <taxon>Pseudonocardiales</taxon>
        <taxon>Pseudonocardiaceae</taxon>
        <taxon>Haloechinothrix</taxon>
    </lineage>
</organism>
<comment type="caution">
    <text evidence="3">The sequence shown here is derived from an EMBL/GenBank/DDBJ whole genome shotgun (WGS) entry which is preliminary data.</text>
</comment>
<accession>A0A838AFA3</accession>